<keyword evidence="2" id="KW-1185">Reference proteome</keyword>
<dbReference type="Proteomes" id="UP000290218">
    <property type="component" value="Unassembled WGS sequence"/>
</dbReference>
<protein>
    <submittedName>
        <fullName evidence="1">DUF1810 family protein</fullName>
    </submittedName>
</protein>
<dbReference type="InterPro" id="IPR014937">
    <property type="entry name" value="DUF1810"/>
</dbReference>
<dbReference type="AlphaFoldDB" id="A0A4Q1CD37"/>
<evidence type="ECO:0000313" key="1">
    <source>
        <dbReference type="EMBL" id="RXK56881.1"/>
    </source>
</evidence>
<sequence>MVAECGLERFVDAQSGSLGPRFGDYAQALQELLAGQKRTHWIWYVLPQLRGMGTSEMSFLFGLESREEAKAYLAHPLLGKRLHECVNAIRLHKDAAPERILGPIDAIKFQSCLTLFKSVAGPESLFAETLKDFYQGQDDGITLKLLAEGRMLL</sequence>
<dbReference type="SUPFAM" id="SSF140736">
    <property type="entry name" value="Rv1873-like"/>
    <property type="match status" value="1"/>
</dbReference>
<reference evidence="1 2" key="1">
    <citation type="submission" date="2019-01" db="EMBL/GenBank/DDBJ databases">
        <title>Lacunisphaera sp. strain TWA-58.</title>
        <authorList>
            <person name="Chen W.-M."/>
        </authorList>
    </citation>
    <scope>NUCLEOTIDE SEQUENCE [LARGE SCALE GENOMIC DNA]</scope>
    <source>
        <strain evidence="1 2">TWA-58</strain>
    </source>
</reference>
<gene>
    <name evidence="1" type="ORF">ESB00_00570</name>
</gene>
<name>A0A4Q1CD37_9BACT</name>
<accession>A0A4Q1CD37</accession>
<proteinExistence type="predicted"/>
<dbReference type="EMBL" id="SDHX01000001">
    <property type="protein sequence ID" value="RXK56881.1"/>
    <property type="molecule type" value="Genomic_DNA"/>
</dbReference>
<dbReference type="Gene3D" id="1.25.40.380">
    <property type="entry name" value="Protein of unknown function DUF1810"/>
    <property type="match status" value="1"/>
</dbReference>
<dbReference type="PIRSF" id="PIRSF008546">
    <property type="entry name" value="UCP008546"/>
    <property type="match status" value="1"/>
</dbReference>
<dbReference type="Pfam" id="PF08837">
    <property type="entry name" value="DUF1810"/>
    <property type="match status" value="1"/>
</dbReference>
<dbReference type="InterPro" id="IPR036287">
    <property type="entry name" value="Rv1873-like_sf"/>
</dbReference>
<comment type="caution">
    <text evidence="1">The sequence shown here is derived from an EMBL/GenBank/DDBJ whole genome shotgun (WGS) entry which is preliminary data.</text>
</comment>
<dbReference type="OrthoDB" id="9787476at2"/>
<organism evidence="1 2">
    <name type="scientific">Oleiharenicola lentus</name>
    <dbReference type="NCBI Taxonomy" id="2508720"/>
    <lineage>
        <taxon>Bacteria</taxon>
        <taxon>Pseudomonadati</taxon>
        <taxon>Verrucomicrobiota</taxon>
        <taxon>Opitutia</taxon>
        <taxon>Opitutales</taxon>
        <taxon>Opitutaceae</taxon>
        <taxon>Oleiharenicola</taxon>
    </lineage>
</organism>
<evidence type="ECO:0000313" key="2">
    <source>
        <dbReference type="Proteomes" id="UP000290218"/>
    </source>
</evidence>